<sequence length="215" mass="25274">MSIFLDKASKRKKRSEKLLQNHDVPVNKFLPVIESDFRMREVEEVAKRAMCVCVCAVKGEGLEQETVLQLIEKYDLGNNLTREEKEFIYDEAPSQHERTQFSWKYECYWVLLWALGYVEELTYPDSICDVPYAVRQMANRTAESFINESVLRTKTELLDEADLIFRTHWAVRQAQLDQVETPGNLDGGVVMERHYALNWLVRFMDQEWDEVATHT</sequence>
<dbReference type="Pfam" id="PF14094">
    <property type="entry name" value="DUF4272"/>
    <property type="match status" value="1"/>
</dbReference>
<dbReference type="RefSeq" id="WP_338753665.1">
    <property type="nucleotide sequence ID" value="NZ_CP147404.1"/>
</dbReference>
<organism evidence="1 2">
    <name type="scientific">Bacillus kandeliae</name>
    <dbReference type="NCBI Taxonomy" id="3129297"/>
    <lineage>
        <taxon>Bacteria</taxon>
        <taxon>Bacillati</taxon>
        <taxon>Bacillota</taxon>
        <taxon>Bacilli</taxon>
        <taxon>Bacillales</taxon>
        <taxon>Bacillaceae</taxon>
        <taxon>Bacillus</taxon>
    </lineage>
</organism>
<reference evidence="1 2" key="1">
    <citation type="submission" date="2024-02" db="EMBL/GenBank/DDBJ databases">
        <title>Seven novel Bacillus-like species.</title>
        <authorList>
            <person name="Liu G."/>
        </authorList>
    </citation>
    <scope>NUCLEOTIDE SEQUENCE [LARGE SCALE GENOMIC DNA]</scope>
    <source>
        <strain evidence="1 2">FJAT-52991</strain>
    </source>
</reference>
<protein>
    <submittedName>
        <fullName evidence="1">DUF4272 domain-containing protein</fullName>
    </submittedName>
</protein>
<name>A0ABZ2N8K2_9BACI</name>
<evidence type="ECO:0000313" key="1">
    <source>
        <dbReference type="EMBL" id="WXB94074.1"/>
    </source>
</evidence>
<proteinExistence type="predicted"/>
<gene>
    <name evidence="1" type="ORF">WDJ61_05455</name>
</gene>
<dbReference type="InterPro" id="IPR025368">
    <property type="entry name" value="DUF4272"/>
</dbReference>
<keyword evidence="2" id="KW-1185">Reference proteome</keyword>
<dbReference type="Proteomes" id="UP001387364">
    <property type="component" value="Chromosome"/>
</dbReference>
<accession>A0ABZ2N8K2</accession>
<dbReference type="EMBL" id="CP147404">
    <property type="protein sequence ID" value="WXB94074.1"/>
    <property type="molecule type" value="Genomic_DNA"/>
</dbReference>
<evidence type="ECO:0000313" key="2">
    <source>
        <dbReference type="Proteomes" id="UP001387364"/>
    </source>
</evidence>